<accession>A0A835GUY3</accession>
<reference evidence="2" key="1">
    <citation type="submission" date="2020-08" db="EMBL/GenBank/DDBJ databases">
        <title>Spodoptera exigua strain:BAW_Kor-Di-RS1 Genome sequencing and assembly.</title>
        <authorList>
            <person name="Kim J."/>
            <person name="Nam H.Y."/>
            <person name="Kwon M."/>
            <person name="Choi J.H."/>
            <person name="Cho S.R."/>
            <person name="Kim G.-H."/>
        </authorList>
    </citation>
    <scope>NUCLEOTIDE SEQUENCE</scope>
    <source>
        <strain evidence="2">BAW_Kor-Di-RS1</strain>
        <tissue evidence="2">Whole-body</tissue>
    </source>
</reference>
<name>A0A835GUY3_SPOEX</name>
<gene>
    <name evidence="2" type="ORF">HW555_000546</name>
</gene>
<keyword evidence="1" id="KW-0732">Signal</keyword>
<dbReference type="AlphaFoldDB" id="A0A835GUY3"/>
<sequence>MEVLVICLLLNSGEVNGQDILKDNLLEPLINELYLLYKDAYETEKTYVTRRFFTNFNHYTLHVEKLKEVNGWKHHNLKIESKAPWGEPVIYINNPVECRMPNAFITKEQFKKTMLDRIEKQKKEFSKDTIDLIRANKYFESHRPLPSYINENMNENIDQSIDKLNDEIVGVIGSHLKRHREVTNKKSTDTLMITSVSLKNGKINTNNRITSPYDYKNTVSISSRRSTPALKYTKEIKLKATSKSTPSSTHIKTPKKPNNLFKSYLLNPTTIKPNFNITTAKIPASKKQTKPVNKKLSSNLKLVWIPTLPERNKSIAKINTHKITNSTKKRAPKHTNAYVTVHHITGRSKKLSSNLKLVSIHEQNKAIAKINSLKITNSTKNSAPKHINTYDTVNHTKSTVMVNKTTRTVKATTKMVARDIIVIANETIKETTVKEPKLTTINIETIKKPEVDVTVHITESSPTVTKTNQTVKVTTKMILSDTENLENKTVNKDSIDETTVTKLKMNTTKTENVADDATVQHTKAITTEISTAPTVRVTNKTVVSDTTVAETKTTVTKTTTTIRRQFVRGEELRLQVLRVRPYVFMGDNSNAISMCAIL</sequence>
<feature type="chain" id="PRO_5032471594" description="Zonadhesin" evidence="1">
    <location>
        <begin position="18"/>
        <end position="598"/>
    </location>
</feature>
<proteinExistence type="predicted"/>
<protein>
    <recommendedName>
        <fullName evidence="4">Zonadhesin</fullName>
    </recommendedName>
</protein>
<feature type="signal peptide" evidence="1">
    <location>
        <begin position="1"/>
        <end position="17"/>
    </location>
</feature>
<dbReference type="Proteomes" id="UP000648187">
    <property type="component" value="Unassembled WGS sequence"/>
</dbReference>
<comment type="caution">
    <text evidence="2">The sequence shown here is derived from an EMBL/GenBank/DDBJ whole genome shotgun (WGS) entry which is preliminary data.</text>
</comment>
<evidence type="ECO:0008006" key="4">
    <source>
        <dbReference type="Google" id="ProtNLM"/>
    </source>
</evidence>
<keyword evidence="3" id="KW-1185">Reference proteome</keyword>
<evidence type="ECO:0000313" key="3">
    <source>
        <dbReference type="Proteomes" id="UP000648187"/>
    </source>
</evidence>
<organism evidence="2 3">
    <name type="scientific">Spodoptera exigua</name>
    <name type="common">Beet armyworm</name>
    <name type="synonym">Noctua fulgens</name>
    <dbReference type="NCBI Taxonomy" id="7107"/>
    <lineage>
        <taxon>Eukaryota</taxon>
        <taxon>Metazoa</taxon>
        <taxon>Ecdysozoa</taxon>
        <taxon>Arthropoda</taxon>
        <taxon>Hexapoda</taxon>
        <taxon>Insecta</taxon>
        <taxon>Pterygota</taxon>
        <taxon>Neoptera</taxon>
        <taxon>Endopterygota</taxon>
        <taxon>Lepidoptera</taxon>
        <taxon>Glossata</taxon>
        <taxon>Ditrysia</taxon>
        <taxon>Noctuoidea</taxon>
        <taxon>Noctuidae</taxon>
        <taxon>Amphipyrinae</taxon>
        <taxon>Spodoptera</taxon>
    </lineage>
</organism>
<evidence type="ECO:0000313" key="2">
    <source>
        <dbReference type="EMBL" id="KAF9424407.1"/>
    </source>
</evidence>
<evidence type="ECO:0000256" key="1">
    <source>
        <dbReference type="SAM" id="SignalP"/>
    </source>
</evidence>
<dbReference type="EMBL" id="JACKWZ010000003">
    <property type="protein sequence ID" value="KAF9424407.1"/>
    <property type="molecule type" value="Genomic_DNA"/>
</dbReference>